<keyword evidence="8" id="KW-0786">Thiamine pyrophosphate</keyword>
<dbReference type="Pfam" id="PF16078">
    <property type="entry name" value="2-oxogl_dehyd_N"/>
    <property type="match status" value="1"/>
</dbReference>
<organism evidence="14 15">
    <name type="scientific">Leifsonia tongyongensis</name>
    <dbReference type="NCBI Taxonomy" id="1268043"/>
    <lineage>
        <taxon>Bacteria</taxon>
        <taxon>Bacillati</taxon>
        <taxon>Actinomycetota</taxon>
        <taxon>Actinomycetes</taxon>
        <taxon>Micrococcales</taxon>
        <taxon>Microbacteriaceae</taxon>
        <taxon>Leifsonia</taxon>
    </lineage>
</organism>
<dbReference type="GO" id="GO:0008683">
    <property type="term" value="F:2-oxoglutarate decarboxylase activity"/>
    <property type="evidence" value="ECO:0007669"/>
    <property type="project" value="UniProtKB-EC"/>
</dbReference>
<evidence type="ECO:0000256" key="9">
    <source>
        <dbReference type="ARBA" id="ARBA00023268"/>
    </source>
</evidence>
<dbReference type="Gene3D" id="3.40.50.12470">
    <property type="match status" value="1"/>
</dbReference>
<dbReference type="GO" id="GO:0000287">
    <property type="term" value="F:magnesium ion binding"/>
    <property type="evidence" value="ECO:0007669"/>
    <property type="project" value="UniProtKB-ARBA"/>
</dbReference>
<dbReference type="Gene3D" id="3.40.50.11610">
    <property type="entry name" value="Multifunctional 2-oxoglutarate metabolism enzyme, C-terminal domain"/>
    <property type="match status" value="1"/>
</dbReference>
<evidence type="ECO:0000256" key="11">
    <source>
        <dbReference type="ARBA" id="ARBA00052761"/>
    </source>
</evidence>
<dbReference type="Pfam" id="PF00676">
    <property type="entry name" value="E1_dh"/>
    <property type="match status" value="1"/>
</dbReference>
<feature type="domain" description="Transketolase-like pyrimidine-binding" evidence="13">
    <location>
        <begin position="983"/>
        <end position="1176"/>
    </location>
</feature>
<keyword evidence="5" id="KW-0479">Metal-binding</keyword>
<keyword evidence="4" id="KW-0816">Tricarboxylic acid cycle</keyword>
<dbReference type="SUPFAM" id="SSF52518">
    <property type="entry name" value="Thiamin diphosphate-binding fold (THDP-binding)"/>
    <property type="match status" value="2"/>
</dbReference>
<evidence type="ECO:0000313" key="15">
    <source>
        <dbReference type="Proteomes" id="UP000474967"/>
    </source>
</evidence>
<comment type="cofactor">
    <cofactor evidence="2">
        <name>thiamine diphosphate</name>
        <dbReference type="ChEBI" id="CHEBI:58937"/>
    </cofactor>
</comment>
<dbReference type="NCBIfam" id="NF008907">
    <property type="entry name" value="PRK12270.1"/>
    <property type="match status" value="1"/>
</dbReference>
<feature type="region of interest" description="Disordered" evidence="12">
    <location>
        <begin position="84"/>
        <end position="151"/>
    </location>
</feature>
<evidence type="ECO:0000256" key="1">
    <source>
        <dbReference type="ARBA" id="ARBA00001946"/>
    </source>
</evidence>
<feature type="compositionally biased region" description="Pro residues" evidence="12">
    <location>
        <begin position="100"/>
        <end position="130"/>
    </location>
</feature>
<keyword evidence="14" id="KW-0456">Lyase</keyword>
<dbReference type="InterPro" id="IPR031717">
    <property type="entry name" value="ODO-1/KGD_C"/>
</dbReference>
<keyword evidence="7" id="KW-0560">Oxidoreductase</keyword>
<name>A0A6L9Y068_9MICO</name>
<proteinExistence type="predicted"/>
<dbReference type="Pfam" id="PF16870">
    <property type="entry name" value="OxoGdeHyase_C"/>
    <property type="match status" value="1"/>
</dbReference>
<dbReference type="UniPathway" id="UPA00223">
    <property type="reaction ID" value="UER00997"/>
</dbReference>
<dbReference type="InterPro" id="IPR011603">
    <property type="entry name" value="2oxoglutarate_DH_E1"/>
</dbReference>
<dbReference type="GO" id="GO:0004591">
    <property type="term" value="F:oxoglutarate dehydrogenase (succinyl-transferring) activity"/>
    <property type="evidence" value="ECO:0007669"/>
    <property type="project" value="UniProtKB-EC"/>
</dbReference>
<dbReference type="InterPro" id="IPR029061">
    <property type="entry name" value="THDP-binding"/>
</dbReference>
<dbReference type="NCBIfam" id="TIGR00239">
    <property type="entry name" value="2oxo_dh_E1"/>
    <property type="match status" value="1"/>
</dbReference>
<evidence type="ECO:0000256" key="12">
    <source>
        <dbReference type="SAM" id="MobiDB-lite"/>
    </source>
</evidence>
<dbReference type="InterPro" id="IPR042179">
    <property type="entry name" value="KGD_C_sf"/>
</dbReference>
<dbReference type="EC" id="4.1.1.71" evidence="14"/>
<evidence type="ECO:0000256" key="2">
    <source>
        <dbReference type="ARBA" id="ARBA00001964"/>
    </source>
</evidence>
<comment type="catalytic activity">
    <reaction evidence="11">
        <text>N(6)-[(R)-dihydrolipoyl]-L-lysyl-[protein] + succinyl-CoA = N(6)-[(R)-S(8)-succinyldihydrolipoyl]-L-lysyl-[protein] + CoA</text>
        <dbReference type="Rhea" id="RHEA:15213"/>
        <dbReference type="Rhea" id="RHEA-COMP:10475"/>
        <dbReference type="Rhea" id="RHEA-COMP:20092"/>
        <dbReference type="ChEBI" id="CHEBI:57287"/>
        <dbReference type="ChEBI" id="CHEBI:57292"/>
        <dbReference type="ChEBI" id="CHEBI:83100"/>
        <dbReference type="ChEBI" id="CHEBI:83120"/>
        <dbReference type="EC" id="2.3.1.61"/>
    </reaction>
</comment>
<dbReference type="SMART" id="SM00861">
    <property type="entry name" value="Transket_pyr"/>
    <property type="match status" value="1"/>
</dbReference>
<comment type="catalytic activity">
    <reaction evidence="10">
        <text>N(6)-[(R)-lipoyl]-L-lysyl-[protein] + 2-oxoglutarate + H(+) = N(6)-[(R)-S(8)-succinyldihydrolipoyl]-L-lysyl-[protein] + CO2</text>
        <dbReference type="Rhea" id="RHEA:12188"/>
        <dbReference type="Rhea" id="RHEA-COMP:10474"/>
        <dbReference type="Rhea" id="RHEA-COMP:20092"/>
        <dbReference type="ChEBI" id="CHEBI:15378"/>
        <dbReference type="ChEBI" id="CHEBI:16526"/>
        <dbReference type="ChEBI" id="CHEBI:16810"/>
        <dbReference type="ChEBI" id="CHEBI:83099"/>
        <dbReference type="ChEBI" id="CHEBI:83120"/>
        <dbReference type="EC" id="1.2.4.2"/>
    </reaction>
</comment>
<protein>
    <submittedName>
        <fullName evidence="14">Multifunctional oxoglutarate decarboxylase/oxoglutarate dehydrogenase thiamine pyrophosphate-binding subunit/dihydrolipoyllysine-residue succinyltransferase subunit</fullName>
        <ecNumber evidence="14">4.1.1.71</ecNumber>
    </submittedName>
</protein>
<dbReference type="PANTHER" id="PTHR23152">
    <property type="entry name" value="2-OXOGLUTARATE DEHYDROGENASE"/>
    <property type="match status" value="1"/>
</dbReference>
<evidence type="ECO:0000256" key="8">
    <source>
        <dbReference type="ARBA" id="ARBA00023052"/>
    </source>
</evidence>
<comment type="caution">
    <text evidence="14">The sequence shown here is derived from an EMBL/GenBank/DDBJ whole genome shotgun (WGS) entry which is preliminary data.</text>
</comment>
<keyword evidence="9" id="KW-0511">Multifunctional enzyme</keyword>
<dbReference type="Gene3D" id="1.10.287.1150">
    <property type="entry name" value="TPP helical domain"/>
    <property type="match status" value="1"/>
</dbReference>
<gene>
    <name evidence="14" type="ORF">G3T36_14500</name>
</gene>
<dbReference type="NCBIfam" id="NF006914">
    <property type="entry name" value="PRK09404.1"/>
    <property type="match status" value="1"/>
</dbReference>
<dbReference type="Pfam" id="PF00198">
    <property type="entry name" value="2-oxoacid_dh"/>
    <property type="match status" value="1"/>
</dbReference>
<evidence type="ECO:0000256" key="5">
    <source>
        <dbReference type="ARBA" id="ARBA00022723"/>
    </source>
</evidence>
<sequence length="1322" mass="144870">MGLGLSTGQKRVATSHPIECEINGESGRSAVSSQLTGVGTDDGSSGEFGANEWLVDELYEQFIVDKNSVDKSWWPILETYHPTVKDDSASAPATSTEPIAPTPSEPTVPTPAEPTIPAPTEPNPPAPAEPSTPIAPETAAPPVEPRPVTAPIPVIGAQPVARTTSIAPKPQPVPADAPVTAPQPVIDTAAKEEEVAPQDVVTPLRGLSKALATNMDASLSVPTATSVRTIPAKLLIDNRIVINNHMRRARGGKVSFTHLIGWALIQALKEFPSQNVYYDEVDGKPSVVAPAHVNLGIAIDLPKPDGTRALLVPSIKRADTMGFGEYLAAYEDLVTRARTNKLTATDFAGTTISLTNPGGIGTVHSVPRLMKGQGAIIGAGALEYPAEFQGASEHTLTELAIGKTITLTSTYDHRVIQGAGSGEFLKIVHEMLIGKRNFYEDIFAALRIPYDPIHWAPDISVDLASAVDKTARVQELINAFRVRGHLMADIDPLEYVQRSHPDLDIASHGLTFWDLDREFVTGQFGGDKRQMLLRDILGVLRDSYCRTIGIEYMHIQDPAQRRWIQEKVERKYESLDHDEQLRILGKLNEAEAFETFLQTKYVGQKRFSLEGGESTIAALDTILQGAAEEGLDEVAIGMAHRGRLNVLTNIAGKTYGQIFREFEGTQDPRTVQGSGDVKYHLGTEGTFKGANGEEIPVYLAANPSHLEAVDGVLEGIVRAKQDRRPAGTFLTLPILIHGDAAMAGQGIVMETLQLSQLRAYRTGGTIHVNINNQVGFTTSPSEARSSVYSTDVAKTIQAPIFHVNGDDPEAVVRVAQLAFEYRQEFKRDVVIDLVSYRRRGHNEGDDPSMTQPLMYNLIEAKRSVRKLYTEALVGRGDITQDEFEQAHRDFQERLERAFMETHAAQTNSMPVITADAKAVADLERPAAQQHEDGAGEPETTGVSDAVIRLIGDAFNNPPEGFTVHPKLQQLLTKRLDMSRNGGIDWGFGELLALGSLLLEGTPVRMAGQDTRRGTFVSRHAVLHDRKNGQEWLPLANLSDNQAKFWIYDSLLSEYAAMGFEYGYSVERPDALVLWEAQFGDFANGAQTIIDEFVSSAEQKWGQRSSLVLLLPHGYEGQGPDHSSARIERYLQLCAENNMTVARPSTPASYFHLLRRQAYARPRKPLVVFTPKAMLRLRGASSDVPDFTSGKFEPVIDDARITDRGAVRRVLLMAGKLYYDLLNELEKNPNPEIALVRVEQYYPLPATQLKQVVNSYPNAELVWVQDEPENQGAWPYMILETSKLGSRPLGVISRAPSASPAAGSAKRHAQEQAQLIQRALTLQ</sequence>
<dbReference type="SUPFAM" id="SSF52777">
    <property type="entry name" value="CoA-dependent acyltransferases"/>
    <property type="match status" value="1"/>
</dbReference>
<reference evidence="14 15" key="1">
    <citation type="journal article" date="2014" name="J. Microbiol.">
        <title>Diaminobutyricibacter tongyongensis gen. nov., sp. nov. and Homoserinibacter gongjuensis gen. nov., sp. nov. belong to the family Microbacteriaceae.</title>
        <authorList>
            <person name="Kim S.J."/>
            <person name="Ahn J.H."/>
            <person name="Weon H.Y."/>
            <person name="Hamada M."/>
            <person name="Suzuki K."/>
            <person name="Kwon S.W."/>
        </authorList>
    </citation>
    <scope>NUCLEOTIDE SEQUENCE [LARGE SCALE GENOMIC DNA]</scope>
    <source>
        <strain evidence="14 15">NBRC 108724</strain>
    </source>
</reference>
<dbReference type="GO" id="GO:0030976">
    <property type="term" value="F:thiamine pyrophosphate binding"/>
    <property type="evidence" value="ECO:0007669"/>
    <property type="project" value="InterPro"/>
</dbReference>
<evidence type="ECO:0000256" key="4">
    <source>
        <dbReference type="ARBA" id="ARBA00022532"/>
    </source>
</evidence>
<keyword evidence="6" id="KW-0460">Magnesium</keyword>
<dbReference type="CDD" id="cd02016">
    <property type="entry name" value="TPP_E1_OGDC_like"/>
    <property type="match status" value="1"/>
</dbReference>
<feature type="compositionally biased region" description="Low complexity" evidence="12">
    <location>
        <begin position="131"/>
        <end position="141"/>
    </location>
</feature>
<dbReference type="Gene3D" id="3.30.559.10">
    <property type="entry name" value="Chloramphenicol acetyltransferase-like domain"/>
    <property type="match status" value="1"/>
</dbReference>
<evidence type="ECO:0000256" key="7">
    <source>
        <dbReference type="ARBA" id="ARBA00023002"/>
    </source>
</evidence>
<accession>A0A6L9Y068</accession>
<evidence type="ECO:0000259" key="13">
    <source>
        <dbReference type="SMART" id="SM00861"/>
    </source>
</evidence>
<dbReference type="EMBL" id="JAAGWY010000003">
    <property type="protein sequence ID" value="NEN07072.1"/>
    <property type="molecule type" value="Genomic_DNA"/>
</dbReference>
<dbReference type="Gene3D" id="3.40.50.970">
    <property type="match status" value="1"/>
</dbReference>
<evidence type="ECO:0000256" key="6">
    <source>
        <dbReference type="ARBA" id="ARBA00022842"/>
    </source>
</evidence>
<dbReference type="GO" id="GO:0006099">
    <property type="term" value="P:tricarboxylic acid cycle"/>
    <property type="evidence" value="ECO:0007669"/>
    <property type="project" value="UniProtKB-UniPathway"/>
</dbReference>
<evidence type="ECO:0000256" key="10">
    <source>
        <dbReference type="ARBA" id="ARBA00051911"/>
    </source>
</evidence>
<dbReference type="PANTHER" id="PTHR23152:SF4">
    <property type="entry name" value="2-OXOADIPATE DEHYDROGENASE COMPLEX COMPONENT E1"/>
    <property type="match status" value="1"/>
</dbReference>
<keyword evidence="14" id="KW-0808">Transferase</keyword>
<dbReference type="InterPro" id="IPR023213">
    <property type="entry name" value="CAT-like_dom_sf"/>
</dbReference>
<evidence type="ECO:0000256" key="3">
    <source>
        <dbReference type="ARBA" id="ARBA00004813"/>
    </source>
</evidence>
<evidence type="ECO:0000313" key="14">
    <source>
        <dbReference type="EMBL" id="NEN07072.1"/>
    </source>
</evidence>
<dbReference type="GO" id="GO:0005829">
    <property type="term" value="C:cytosol"/>
    <property type="evidence" value="ECO:0007669"/>
    <property type="project" value="TreeGrafter"/>
</dbReference>
<dbReference type="Proteomes" id="UP000474967">
    <property type="component" value="Unassembled WGS sequence"/>
</dbReference>
<dbReference type="InterPro" id="IPR005475">
    <property type="entry name" value="Transketolase-like_Pyr-bd"/>
</dbReference>
<dbReference type="InterPro" id="IPR001078">
    <property type="entry name" value="2-oxoacid_DH_actylTfrase"/>
</dbReference>
<dbReference type="Pfam" id="PF02779">
    <property type="entry name" value="Transket_pyr"/>
    <property type="match status" value="1"/>
</dbReference>
<dbReference type="GO" id="GO:0045252">
    <property type="term" value="C:oxoglutarate dehydrogenase complex"/>
    <property type="evidence" value="ECO:0007669"/>
    <property type="project" value="TreeGrafter"/>
</dbReference>
<comment type="cofactor">
    <cofactor evidence="1">
        <name>Mg(2+)</name>
        <dbReference type="ChEBI" id="CHEBI:18420"/>
    </cofactor>
</comment>
<dbReference type="InterPro" id="IPR032106">
    <property type="entry name" value="2-oxogl_dehyd_N"/>
</dbReference>
<comment type="pathway">
    <text evidence="3">Carbohydrate metabolism; tricarboxylic acid cycle; succinyl-CoA from 2-oxoglutarate (dehydrogenase route): step 1/1.</text>
</comment>
<keyword evidence="15" id="KW-1185">Reference proteome</keyword>
<dbReference type="GO" id="GO:0004149">
    <property type="term" value="F:dihydrolipoyllysine-residue succinyltransferase activity"/>
    <property type="evidence" value="ECO:0007669"/>
    <property type="project" value="UniProtKB-EC"/>
</dbReference>
<dbReference type="InterPro" id="IPR001017">
    <property type="entry name" value="DH_E1"/>
</dbReference>